<keyword evidence="5" id="KW-0472">Membrane</keyword>
<keyword evidence="6" id="KW-0998">Cell outer membrane</keyword>
<accession>A0A6B2R0C2</accession>
<evidence type="ECO:0000256" key="4">
    <source>
        <dbReference type="ARBA" id="ARBA00022729"/>
    </source>
</evidence>
<proteinExistence type="inferred from homology"/>
<protein>
    <submittedName>
        <fullName evidence="9">Lipid IV(A) palmitoyltransferase PagP</fullName>
        <ecNumber evidence="9">2.3.1.251</ecNumber>
    </submittedName>
</protein>
<keyword evidence="3 9" id="KW-0808">Transferase</keyword>
<comment type="caution">
    <text evidence="9">The sequence shown here is derived from an EMBL/GenBank/DDBJ whole genome shotgun (WGS) entry which is preliminary data.</text>
</comment>
<reference evidence="9" key="1">
    <citation type="submission" date="2020-02" db="EMBL/GenBank/DDBJ databases">
        <authorList>
            <person name="Chen W.-M."/>
        </authorList>
    </citation>
    <scope>NUCLEOTIDE SEQUENCE</scope>
    <source>
        <strain evidence="9">NBD-18</strain>
    </source>
</reference>
<dbReference type="AlphaFoldDB" id="A0A6B2R0C2"/>
<evidence type="ECO:0000256" key="8">
    <source>
        <dbReference type="SAM" id="SignalP"/>
    </source>
</evidence>
<dbReference type="RefSeq" id="WP_163655294.1">
    <property type="nucleotide sequence ID" value="NZ_JAAGRN010000007.1"/>
</dbReference>
<dbReference type="GO" id="GO:0016746">
    <property type="term" value="F:acyltransferase activity"/>
    <property type="evidence" value="ECO:0007669"/>
    <property type="project" value="UniProtKB-KW"/>
</dbReference>
<dbReference type="InterPro" id="IPR011250">
    <property type="entry name" value="OMP/PagP_B-barrel"/>
</dbReference>
<comment type="subcellular location">
    <subcellularLocation>
        <location evidence="1">Cell outer membrane</location>
    </subcellularLocation>
</comment>
<evidence type="ECO:0000256" key="1">
    <source>
        <dbReference type="ARBA" id="ARBA00004442"/>
    </source>
</evidence>
<evidence type="ECO:0000256" key="5">
    <source>
        <dbReference type="ARBA" id="ARBA00023136"/>
    </source>
</evidence>
<feature type="chain" id="PRO_5025499567" evidence="8">
    <location>
        <begin position="25"/>
        <end position="184"/>
    </location>
</feature>
<dbReference type="GO" id="GO:0009279">
    <property type="term" value="C:cell outer membrane"/>
    <property type="evidence" value="ECO:0007669"/>
    <property type="project" value="UniProtKB-SubCell"/>
</dbReference>
<dbReference type="EC" id="2.3.1.251" evidence="9"/>
<dbReference type="EMBL" id="JAAGRN010000007">
    <property type="protein sequence ID" value="NDY83761.1"/>
    <property type="molecule type" value="Genomic_DNA"/>
</dbReference>
<dbReference type="Pfam" id="PF07017">
    <property type="entry name" value="PagP"/>
    <property type="match status" value="1"/>
</dbReference>
<evidence type="ECO:0000256" key="3">
    <source>
        <dbReference type="ARBA" id="ARBA00022679"/>
    </source>
</evidence>
<dbReference type="NCBIfam" id="NF008271">
    <property type="entry name" value="PRK11045.1"/>
    <property type="match status" value="1"/>
</dbReference>
<dbReference type="Gene3D" id="2.40.160.20">
    <property type="match status" value="1"/>
</dbReference>
<comment type="similarity">
    <text evidence="2">Belongs to the lipid A palmitoyltransferase family.</text>
</comment>
<keyword evidence="4 8" id="KW-0732">Signal</keyword>
<evidence type="ECO:0000256" key="7">
    <source>
        <dbReference type="ARBA" id="ARBA00023315"/>
    </source>
</evidence>
<organism evidence="9">
    <name type="scientific">Sheuella amnicola</name>
    <dbReference type="NCBI Taxonomy" id="2707330"/>
    <lineage>
        <taxon>Bacteria</taxon>
        <taxon>Pseudomonadati</taxon>
        <taxon>Pseudomonadota</taxon>
        <taxon>Betaproteobacteria</taxon>
        <taxon>Burkholderiales</taxon>
        <taxon>Alcaligenaceae</taxon>
        <taxon>Sheuella</taxon>
    </lineage>
</organism>
<sequence length="184" mass="20454">MKAKFERLLLIFGMSFFVSSLAHAQDAWYDQAMNSVSKTWRDGAVEAYVPFLSYHMPFAYSAEKRSQYTENPLGFGLGKGRYNASGNYEGIYGMVFQDSHGQPQYMLGYGWIPSWQIDNTDLKVGVGVVGFLTARADIGHYTPFPGILPVASLTISRFSLQAAYVPGGQGNGNVLFAWGKWTFD</sequence>
<gene>
    <name evidence="9" type="primary">pagP</name>
    <name evidence="9" type="ORF">G3I67_11000</name>
</gene>
<evidence type="ECO:0000256" key="2">
    <source>
        <dbReference type="ARBA" id="ARBA00006368"/>
    </source>
</evidence>
<name>A0A6B2R0C2_9BURK</name>
<evidence type="ECO:0000313" key="9">
    <source>
        <dbReference type="EMBL" id="NDY83761.1"/>
    </source>
</evidence>
<dbReference type="InterPro" id="IPR009746">
    <property type="entry name" value="LipidA_acyl_PagP"/>
</dbReference>
<keyword evidence="7 9" id="KW-0012">Acyltransferase</keyword>
<evidence type="ECO:0000256" key="6">
    <source>
        <dbReference type="ARBA" id="ARBA00023237"/>
    </source>
</evidence>
<feature type="signal peptide" evidence="8">
    <location>
        <begin position="1"/>
        <end position="24"/>
    </location>
</feature>
<dbReference type="SUPFAM" id="SSF56925">
    <property type="entry name" value="OMPA-like"/>
    <property type="match status" value="1"/>
</dbReference>